<sequence length="82" mass="8746">MTLNKIISAMVFSTVITFSSSSMASGTHAGGHESEVEQAEKKDCGKNKKHAHSSTEKHGHPENDADQCNKNSSSDSQNSSSH</sequence>
<evidence type="ECO:0000313" key="2">
    <source>
        <dbReference type="EMBL" id="VAW81523.1"/>
    </source>
</evidence>
<dbReference type="EMBL" id="UOFL01000221">
    <property type="protein sequence ID" value="VAW81523.1"/>
    <property type="molecule type" value="Genomic_DNA"/>
</dbReference>
<evidence type="ECO:0000256" key="1">
    <source>
        <dbReference type="SAM" id="MobiDB-lite"/>
    </source>
</evidence>
<feature type="region of interest" description="Disordered" evidence="1">
    <location>
        <begin position="21"/>
        <end position="82"/>
    </location>
</feature>
<feature type="compositionally biased region" description="Basic and acidic residues" evidence="1">
    <location>
        <begin position="30"/>
        <end position="46"/>
    </location>
</feature>
<protein>
    <submittedName>
        <fullName evidence="2">Uncharacterized protein</fullName>
    </submittedName>
</protein>
<gene>
    <name evidence="2" type="ORF">MNBD_GAMMA12-2485</name>
</gene>
<feature type="compositionally biased region" description="Basic and acidic residues" evidence="1">
    <location>
        <begin position="53"/>
        <end position="63"/>
    </location>
</feature>
<accession>A0A3B0YZX3</accession>
<dbReference type="AlphaFoldDB" id="A0A3B0YZX3"/>
<reference evidence="2" key="1">
    <citation type="submission" date="2018-06" db="EMBL/GenBank/DDBJ databases">
        <authorList>
            <person name="Zhirakovskaya E."/>
        </authorList>
    </citation>
    <scope>NUCLEOTIDE SEQUENCE</scope>
</reference>
<proteinExistence type="predicted"/>
<name>A0A3B0YZX3_9ZZZZ</name>
<organism evidence="2">
    <name type="scientific">hydrothermal vent metagenome</name>
    <dbReference type="NCBI Taxonomy" id="652676"/>
    <lineage>
        <taxon>unclassified sequences</taxon>
        <taxon>metagenomes</taxon>
        <taxon>ecological metagenomes</taxon>
    </lineage>
</organism>
<feature type="compositionally biased region" description="Low complexity" evidence="1">
    <location>
        <begin position="69"/>
        <end position="82"/>
    </location>
</feature>